<dbReference type="GO" id="GO:0006782">
    <property type="term" value="P:protoporphyrinogen IX biosynthetic process"/>
    <property type="evidence" value="ECO:0007669"/>
    <property type="project" value="TreeGrafter"/>
</dbReference>
<dbReference type="SUPFAM" id="SSF102886">
    <property type="entry name" value="Coproporphyrinogen III oxidase"/>
    <property type="match status" value="1"/>
</dbReference>
<evidence type="ECO:0000256" key="4">
    <source>
        <dbReference type="ARBA" id="ARBA00012869"/>
    </source>
</evidence>
<gene>
    <name evidence="7" type="ORF">LX32DRAFT_492887</name>
</gene>
<dbReference type="GO" id="GO:0005737">
    <property type="term" value="C:cytoplasm"/>
    <property type="evidence" value="ECO:0007669"/>
    <property type="project" value="TreeGrafter"/>
</dbReference>
<comment type="pathway">
    <text evidence="1">Porphyrin-containing compound metabolism; protoporphyrin-IX biosynthesis; protoporphyrinogen-IX from coproporphyrinogen-III (O2 route): step 1/1.</text>
</comment>
<dbReference type="Pfam" id="PF01218">
    <property type="entry name" value="Coprogen_oxidas"/>
    <property type="match status" value="1"/>
</dbReference>
<dbReference type="InterPro" id="IPR001260">
    <property type="entry name" value="Coprogen_oxidase_aer"/>
</dbReference>
<dbReference type="InterPro" id="IPR036406">
    <property type="entry name" value="Coprogen_oxidase_aer_sf"/>
</dbReference>
<dbReference type="Proteomes" id="UP001232148">
    <property type="component" value="Unassembled WGS sequence"/>
</dbReference>
<comment type="caution">
    <text evidence="7">The sequence shown here is derived from an EMBL/GenBank/DDBJ whole genome shotgun (WGS) entry which is preliminary data.</text>
</comment>
<sequence>RGRYVEFHLVHDKGTAFGLNVPGSRVGSILISLPTTAQWRYMHDGPEPDTSERKPLEVLRELKEWI</sequence>
<evidence type="ECO:0000313" key="8">
    <source>
        <dbReference type="Proteomes" id="UP001232148"/>
    </source>
</evidence>
<evidence type="ECO:0000313" key="7">
    <source>
        <dbReference type="EMBL" id="KAK2020904.1"/>
    </source>
</evidence>
<organism evidence="7 8">
    <name type="scientific">Colletotrichum zoysiae</name>
    <dbReference type="NCBI Taxonomy" id="1216348"/>
    <lineage>
        <taxon>Eukaryota</taxon>
        <taxon>Fungi</taxon>
        <taxon>Dikarya</taxon>
        <taxon>Ascomycota</taxon>
        <taxon>Pezizomycotina</taxon>
        <taxon>Sordariomycetes</taxon>
        <taxon>Hypocreomycetidae</taxon>
        <taxon>Glomerellales</taxon>
        <taxon>Glomerellaceae</taxon>
        <taxon>Colletotrichum</taxon>
        <taxon>Colletotrichum graminicola species complex</taxon>
    </lineage>
</organism>
<dbReference type="PANTHER" id="PTHR10755">
    <property type="entry name" value="COPROPORPHYRINOGEN III OXIDASE, MITOCHONDRIAL"/>
    <property type="match status" value="1"/>
</dbReference>
<accession>A0AAD9H3N9</accession>
<proteinExistence type="inferred from homology"/>
<protein>
    <recommendedName>
        <fullName evidence="4">coproporphyrinogen oxidase</fullName>
        <ecNumber evidence="4">1.3.3.3</ecNumber>
    </recommendedName>
</protein>
<dbReference type="Gene3D" id="3.40.1500.10">
    <property type="entry name" value="Coproporphyrinogen III oxidase, aerobic"/>
    <property type="match status" value="1"/>
</dbReference>
<dbReference type="PANTHER" id="PTHR10755:SF0">
    <property type="entry name" value="OXYGEN-DEPENDENT COPROPORPHYRINOGEN-III OXIDASE, MITOCHONDRIAL"/>
    <property type="match status" value="1"/>
</dbReference>
<evidence type="ECO:0000256" key="3">
    <source>
        <dbReference type="ARBA" id="ARBA00011738"/>
    </source>
</evidence>
<feature type="non-terminal residue" evidence="7">
    <location>
        <position position="66"/>
    </location>
</feature>
<dbReference type="GO" id="GO:0004109">
    <property type="term" value="F:coproporphyrinogen oxidase activity"/>
    <property type="evidence" value="ECO:0007669"/>
    <property type="project" value="UniProtKB-EC"/>
</dbReference>
<comment type="subunit">
    <text evidence="3">Homodimer.</text>
</comment>
<name>A0AAD9H3N9_9PEZI</name>
<evidence type="ECO:0000256" key="6">
    <source>
        <dbReference type="ARBA" id="ARBA00023244"/>
    </source>
</evidence>
<dbReference type="EC" id="1.3.3.3" evidence="4"/>
<reference evidence="7" key="1">
    <citation type="submission" date="2021-06" db="EMBL/GenBank/DDBJ databases">
        <title>Comparative genomics, transcriptomics and evolutionary studies reveal genomic signatures of adaptation to plant cell wall in hemibiotrophic fungi.</title>
        <authorList>
            <consortium name="DOE Joint Genome Institute"/>
            <person name="Baroncelli R."/>
            <person name="Diaz J.F."/>
            <person name="Benocci T."/>
            <person name="Peng M."/>
            <person name="Battaglia E."/>
            <person name="Haridas S."/>
            <person name="Andreopoulos W."/>
            <person name="Labutti K."/>
            <person name="Pangilinan J."/>
            <person name="Floch G.L."/>
            <person name="Makela M.R."/>
            <person name="Henrissat B."/>
            <person name="Grigoriev I.V."/>
            <person name="Crouch J.A."/>
            <person name="De Vries R.P."/>
            <person name="Sukno S.A."/>
            <person name="Thon M.R."/>
        </authorList>
    </citation>
    <scope>NUCLEOTIDE SEQUENCE</scope>
    <source>
        <strain evidence="7">MAFF235873</strain>
    </source>
</reference>
<keyword evidence="5" id="KW-0560">Oxidoreductase</keyword>
<comment type="similarity">
    <text evidence="2">Belongs to the aerobic coproporphyrinogen-III oxidase family.</text>
</comment>
<dbReference type="AlphaFoldDB" id="A0AAD9H3N9"/>
<keyword evidence="6" id="KW-0627">Porphyrin biosynthesis</keyword>
<keyword evidence="8" id="KW-1185">Reference proteome</keyword>
<evidence type="ECO:0000256" key="2">
    <source>
        <dbReference type="ARBA" id="ARBA00010644"/>
    </source>
</evidence>
<dbReference type="EMBL" id="MU843159">
    <property type="protein sequence ID" value="KAK2020904.1"/>
    <property type="molecule type" value="Genomic_DNA"/>
</dbReference>
<evidence type="ECO:0000256" key="5">
    <source>
        <dbReference type="ARBA" id="ARBA00023002"/>
    </source>
</evidence>
<feature type="non-terminal residue" evidence="7">
    <location>
        <position position="1"/>
    </location>
</feature>
<evidence type="ECO:0000256" key="1">
    <source>
        <dbReference type="ARBA" id="ARBA00005168"/>
    </source>
</evidence>